<dbReference type="EMBL" id="JTKH01000027">
    <property type="protein sequence ID" value="KII75248.1"/>
    <property type="molecule type" value="Genomic_DNA"/>
</dbReference>
<dbReference type="PANTHER" id="PTHR40266:SF2">
    <property type="entry name" value="TOXIN HIGB-1"/>
    <property type="match status" value="1"/>
</dbReference>
<dbReference type="InterPro" id="IPR035093">
    <property type="entry name" value="RelE/ParE_toxin_dom_sf"/>
</dbReference>
<gene>
    <name evidence="1" type="ORF">OJ16_19510</name>
</gene>
<dbReference type="Proteomes" id="UP000031672">
    <property type="component" value="Unassembled WGS sequence"/>
</dbReference>
<keyword evidence="2" id="KW-1185">Reference proteome</keyword>
<comment type="caution">
    <text evidence="1">The sequence shown here is derived from an EMBL/GenBank/DDBJ whole genome shotgun (WGS) entry which is preliminary data.</text>
</comment>
<dbReference type="AlphaFoldDB" id="A0A0C2JZZ8"/>
<accession>A0A0C2JZZ8</accession>
<dbReference type="Gene3D" id="3.30.2310.20">
    <property type="entry name" value="RelE-like"/>
    <property type="match status" value="1"/>
</dbReference>
<reference evidence="1 2" key="1">
    <citation type="submission" date="2014-11" db="EMBL/GenBank/DDBJ databases">
        <title>Draft Genome Sequence of Vibrio piscirenalis strains CECT 8603T and CECT 8604, two marine Gammaproteobacterium isolated from cultured gilthead sea bream (Sparus aurata).</title>
        <authorList>
            <person name="Arahal D.R."/>
            <person name="Rodrigo-Torres L."/>
            <person name="Lucena T."/>
            <person name="Pujalte M.J."/>
        </authorList>
    </citation>
    <scope>NUCLEOTIDE SEQUENCE [LARGE SCALE GENOMIC DNA]</scope>
    <source>
        <strain evidence="1 2">DCR 1-4-2</strain>
    </source>
</reference>
<dbReference type="Pfam" id="PF05015">
    <property type="entry name" value="HigB-like_toxin"/>
    <property type="match status" value="1"/>
</dbReference>
<accession>A0A0C2NN07</accession>
<name>A0A0C2JZZ8_9VIBR</name>
<organism evidence="1 2">
    <name type="scientific">Vibrio renipiscarius</name>
    <dbReference type="NCBI Taxonomy" id="1461322"/>
    <lineage>
        <taxon>Bacteria</taxon>
        <taxon>Pseudomonadati</taxon>
        <taxon>Pseudomonadota</taxon>
        <taxon>Gammaproteobacteria</taxon>
        <taxon>Vibrionales</taxon>
        <taxon>Vibrionaceae</taxon>
        <taxon>Vibrio</taxon>
    </lineage>
</organism>
<evidence type="ECO:0000313" key="1">
    <source>
        <dbReference type="EMBL" id="KII75248.1"/>
    </source>
</evidence>
<dbReference type="SUPFAM" id="SSF143011">
    <property type="entry name" value="RelE-like"/>
    <property type="match status" value="1"/>
</dbReference>
<dbReference type="OrthoDB" id="9801102at2"/>
<evidence type="ECO:0000313" key="2">
    <source>
        <dbReference type="Proteomes" id="UP000031672"/>
    </source>
</evidence>
<dbReference type="STRING" id="1461322.OJ16_19510"/>
<sequence length="106" mass="11935">MEDFTLAIKSFSHKGLKQFYFHGTQSGLNANHIDSIGFILDAVEASHHPQDLKAIYANKFSEKKGAGKGVYSIEVNGNWRVTFQIQDEGAVFLDYVDYHGKKIKAR</sequence>
<proteinExistence type="predicted"/>
<dbReference type="PANTHER" id="PTHR40266">
    <property type="entry name" value="TOXIN HIGB-1"/>
    <property type="match status" value="1"/>
</dbReference>
<protein>
    <submittedName>
        <fullName evidence="1">Plasmid maintenance system killer</fullName>
    </submittedName>
</protein>
<dbReference type="InterPro" id="IPR007711">
    <property type="entry name" value="HigB-1"/>
</dbReference>